<feature type="transmembrane region" description="Helical" evidence="1">
    <location>
        <begin position="29"/>
        <end position="49"/>
    </location>
</feature>
<keyword evidence="1" id="KW-1133">Transmembrane helix</keyword>
<dbReference type="EMBL" id="JBHRSK010000007">
    <property type="protein sequence ID" value="MFC2968714.1"/>
    <property type="molecule type" value="Genomic_DNA"/>
</dbReference>
<dbReference type="PANTHER" id="PTHR32063">
    <property type="match status" value="1"/>
</dbReference>
<feature type="transmembrane region" description="Helical" evidence="1">
    <location>
        <begin position="919"/>
        <end position="940"/>
    </location>
</feature>
<dbReference type="Gene3D" id="1.20.1640.10">
    <property type="entry name" value="Multidrug efflux transporter AcrB transmembrane domain"/>
    <property type="match status" value="2"/>
</dbReference>
<feature type="transmembrane region" description="Helical" evidence="1">
    <location>
        <begin position="961"/>
        <end position="980"/>
    </location>
</feature>
<dbReference type="Gene3D" id="3.30.2090.10">
    <property type="entry name" value="Multidrug efflux transporter AcrB TolC docking domain, DN and DC subdomains"/>
    <property type="match status" value="2"/>
</dbReference>
<feature type="transmembrane region" description="Helical" evidence="1">
    <location>
        <begin position="372"/>
        <end position="392"/>
    </location>
</feature>
<sequence>MSTSDEAGKPVETPPEMLSGTALFVRRPILAFVLNALIVIAGLAGLSGVEVRELPDVDRPVVTVTTTFDGAAPETVDREVTSAIEGAAGRVAGVKSISSSSSFGRSRVTVEFSTATNLDTAASDMRDAISRISNKLPADADTPRIVKADANASAVMRVAVTSATRSAQALTELVNDVISDRLVAVPGVADVQVYGGRDEVFRVDINQLELASRGLTLADVRAALANVSYDAPAGALKGGGQNLVVRTVASVTTPAAFEALVLKGNVTLGDVATVTLGPAPGDSVLRANGQTGVGMGIIAQAQSNALDISRGVRAAVAQLRNVLPKDVKIFVTSDDATFIKGSIHEVVRSLILSCLIVVGVIFLFLRDWRATLIPALTLPVALIGALAAIYLAGFSVNILTLLALVLATGMVVDDAIVVLENIVRRRSEGMGARAAAVLGTKQVFFAVLATTTTLAAVFIPLSFLPGQTGGLFREFGFTLAMSVLISSVVALTLCPVLASRMLHGHAGESGGGLIGGLGDALSRLYAATLRVTLNAPAIALLVALLFGATAALVFPSIKQELTPREDRSLIFLSVSTPQGVSLDYTTEKMREIEDLVAPLRAEGLVTNIFSIAGFRGNDNGGFLVLSLEDWSKRRLSQQQVVAKINGLLSKVVGARVFAIQPNSLHIRGAGRGLSFAITGDNYDELSKAATTMVDKLQDDPRFGRVQLGYQTTQPQLFVHVDRRRASDLGVKIDGLGQALQAVLEGTTVGSVFINDTSYDIKMISTSDPVNDPADLERIFVRTGDGKMVPISSFVTLTEKAVAPELDREMQMRSVSISAGLTPALPLGPAWAQVQEIAAEALPATNHVIPLAEAATLSETSSGMVVTFGAAILIVFLVLAAQFESFLSAIIVMATVPLGLACAVFALLATGGSLNVYSQIGLVLLVGIMAKNGILIVEFANQLRDRGQGVHEAILNASVMRLRPVVMTMVSTVLGGLPLILSSGAGAEARAALGWIIVGGLGLATLSTLYFTPVAYLLLARFTTPKAHEEERLRRELSAATGAEQADRRA</sequence>
<dbReference type="PRINTS" id="PR00702">
    <property type="entry name" value="ACRIFLAVINRP"/>
</dbReference>
<dbReference type="Gene3D" id="3.30.70.1430">
    <property type="entry name" value="Multidrug efflux transporter AcrB pore domain"/>
    <property type="match status" value="2"/>
</dbReference>
<accession>A0ABV7AH79</accession>
<feature type="transmembrane region" description="Helical" evidence="1">
    <location>
        <begin position="346"/>
        <end position="365"/>
    </location>
</feature>
<dbReference type="Proteomes" id="UP001595443">
    <property type="component" value="Unassembled WGS sequence"/>
</dbReference>
<feature type="transmembrane region" description="Helical" evidence="1">
    <location>
        <begin position="398"/>
        <end position="423"/>
    </location>
</feature>
<keyword evidence="1" id="KW-0472">Membrane</keyword>
<dbReference type="Gene3D" id="3.30.70.1320">
    <property type="entry name" value="Multidrug efflux transporter AcrB pore domain like"/>
    <property type="match status" value="1"/>
</dbReference>
<dbReference type="Gene3D" id="3.30.70.1440">
    <property type="entry name" value="Multidrug efflux transporter AcrB pore domain"/>
    <property type="match status" value="1"/>
</dbReference>
<reference evidence="3" key="1">
    <citation type="journal article" date="2019" name="Int. J. Syst. Evol. Microbiol.">
        <title>The Global Catalogue of Microorganisms (GCM) 10K type strain sequencing project: providing services to taxonomists for standard genome sequencing and annotation.</title>
        <authorList>
            <consortium name="The Broad Institute Genomics Platform"/>
            <consortium name="The Broad Institute Genome Sequencing Center for Infectious Disease"/>
            <person name="Wu L."/>
            <person name="Ma J."/>
        </authorList>
    </citation>
    <scope>NUCLEOTIDE SEQUENCE [LARGE SCALE GENOMIC DNA]</scope>
    <source>
        <strain evidence="3">KCTC 62192</strain>
    </source>
</reference>
<evidence type="ECO:0000256" key="1">
    <source>
        <dbReference type="SAM" id="Phobius"/>
    </source>
</evidence>
<keyword evidence="1" id="KW-0812">Transmembrane</keyword>
<keyword evidence="3" id="KW-1185">Reference proteome</keyword>
<dbReference type="Pfam" id="PF00873">
    <property type="entry name" value="ACR_tran"/>
    <property type="match status" value="1"/>
</dbReference>
<dbReference type="InterPro" id="IPR027463">
    <property type="entry name" value="AcrB_DN_DC_subdom"/>
</dbReference>
<proteinExistence type="predicted"/>
<dbReference type="InterPro" id="IPR001036">
    <property type="entry name" value="Acrflvin-R"/>
</dbReference>
<dbReference type="SUPFAM" id="SSF82866">
    <property type="entry name" value="Multidrug efflux transporter AcrB transmembrane domain"/>
    <property type="match status" value="2"/>
</dbReference>
<organism evidence="2 3">
    <name type="scientific">Acidimangrovimonas pyrenivorans</name>
    <dbReference type="NCBI Taxonomy" id="2030798"/>
    <lineage>
        <taxon>Bacteria</taxon>
        <taxon>Pseudomonadati</taxon>
        <taxon>Pseudomonadota</taxon>
        <taxon>Alphaproteobacteria</taxon>
        <taxon>Rhodobacterales</taxon>
        <taxon>Paracoccaceae</taxon>
        <taxon>Acidimangrovimonas</taxon>
    </lineage>
</organism>
<feature type="transmembrane region" description="Helical" evidence="1">
    <location>
        <begin position="475"/>
        <end position="498"/>
    </location>
</feature>
<evidence type="ECO:0000313" key="3">
    <source>
        <dbReference type="Proteomes" id="UP001595443"/>
    </source>
</evidence>
<name>A0ABV7AH79_9RHOB</name>
<feature type="transmembrane region" description="Helical" evidence="1">
    <location>
        <begin position="443"/>
        <end position="463"/>
    </location>
</feature>
<dbReference type="RefSeq" id="WP_377833409.1">
    <property type="nucleotide sequence ID" value="NZ_JBHRSK010000007.1"/>
</dbReference>
<feature type="transmembrane region" description="Helical" evidence="1">
    <location>
        <begin position="992"/>
        <end position="1018"/>
    </location>
</feature>
<dbReference type="SUPFAM" id="SSF82693">
    <property type="entry name" value="Multidrug efflux transporter AcrB pore domain, PN1, PN2, PC1 and PC2 subdomains"/>
    <property type="match status" value="4"/>
</dbReference>
<gene>
    <name evidence="2" type="ORF">ACFOES_11470</name>
</gene>
<protein>
    <submittedName>
        <fullName evidence="2">Efflux RND transporter permease subunit</fullName>
    </submittedName>
</protein>
<evidence type="ECO:0000313" key="2">
    <source>
        <dbReference type="EMBL" id="MFC2968714.1"/>
    </source>
</evidence>
<feature type="transmembrane region" description="Helical" evidence="1">
    <location>
        <begin position="860"/>
        <end position="878"/>
    </location>
</feature>
<feature type="transmembrane region" description="Helical" evidence="1">
    <location>
        <begin position="885"/>
        <end position="907"/>
    </location>
</feature>
<dbReference type="PANTHER" id="PTHR32063:SF14">
    <property type="entry name" value="BLL4319 PROTEIN"/>
    <property type="match status" value="1"/>
</dbReference>
<comment type="caution">
    <text evidence="2">The sequence shown here is derived from an EMBL/GenBank/DDBJ whole genome shotgun (WGS) entry which is preliminary data.</text>
</comment>
<dbReference type="SUPFAM" id="SSF82714">
    <property type="entry name" value="Multidrug efflux transporter AcrB TolC docking domain, DN and DC subdomains"/>
    <property type="match status" value="2"/>
</dbReference>
<feature type="transmembrane region" description="Helical" evidence="1">
    <location>
        <begin position="531"/>
        <end position="554"/>
    </location>
</feature>